<sequence length="75" mass="8627">MDHGIVDRTTSETLMLPKDEKVVVISPNNGRILIREDTVMTNLQGCQFTCSGIKHQFSVLCWGQQTDKKYYICKY</sequence>
<dbReference type="AlphaFoldDB" id="A0A5E4QQN5"/>
<protein>
    <submittedName>
        <fullName evidence="1">Uncharacterized protein</fullName>
    </submittedName>
</protein>
<accession>A0A5E4QQN5</accession>
<organism evidence="1 2">
    <name type="scientific">Leptidea sinapis</name>
    <dbReference type="NCBI Taxonomy" id="189913"/>
    <lineage>
        <taxon>Eukaryota</taxon>
        <taxon>Metazoa</taxon>
        <taxon>Ecdysozoa</taxon>
        <taxon>Arthropoda</taxon>
        <taxon>Hexapoda</taxon>
        <taxon>Insecta</taxon>
        <taxon>Pterygota</taxon>
        <taxon>Neoptera</taxon>
        <taxon>Endopterygota</taxon>
        <taxon>Lepidoptera</taxon>
        <taxon>Glossata</taxon>
        <taxon>Ditrysia</taxon>
        <taxon>Papilionoidea</taxon>
        <taxon>Pieridae</taxon>
        <taxon>Dismorphiinae</taxon>
        <taxon>Leptidea</taxon>
    </lineage>
</organism>
<proteinExistence type="predicted"/>
<keyword evidence="2" id="KW-1185">Reference proteome</keyword>
<gene>
    <name evidence="1" type="ORF">LSINAPIS_LOCUS10476</name>
</gene>
<dbReference type="EMBL" id="FZQP02004245">
    <property type="protein sequence ID" value="VVC99641.1"/>
    <property type="molecule type" value="Genomic_DNA"/>
</dbReference>
<evidence type="ECO:0000313" key="2">
    <source>
        <dbReference type="Proteomes" id="UP000324832"/>
    </source>
</evidence>
<reference evidence="1 2" key="1">
    <citation type="submission" date="2017-07" db="EMBL/GenBank/DDBJ databases">
        <authorList>
            <person name="Talla V."/>
            <person name="Backstrom N."/>
        </authorList>
    </citation>
    <scope>NUCLEOTIDE SEQUENCE [LARGE SCALE GENOMIC DNA]</scope>
</reference>
<dbReference type="Proteomes" id="UP000324832">
    <property type="component" value="Unassembled WGS sequence"/>
</dbReference>
<name>A0A5E4QQN5_9NEOP</name>
<evidence type="ECO:0000313" key="1">
    <source>
        <dbReference type="EMBL" id="VVC99641.1"/>
    </source>
</evidence>